<evidence type="ECO:0000313" key="3">
    <source>
        <dbReference type="EMBL" id="ACZ87496.1"/>
    </source>
</evidence>
<dbReference type="Proteomes" id="UP000002029">
    <property type="component" value="Chromosome"/>
</dbReference>
<dbReference type="RefSeq" id="WP_012891237.1">
    <property type="nucleotide sequence ID" value="NC_013595.1"/>
</dbReference>
<accession>D2B3I0</accession>
<gene>
    <name evidence="3" type="ordered locus">Sros_4639</name>
</gene>
<evidence type="ECO:0000256" key="1">
    <source>
        <dbReference type="SAM" id="SignalP"/>
    </source>
</evidence>
<dbReference type="AlphaFoldDB" id="D2B3I0"/>
<dbReference type="eggNOG" id="ENOG5032TZU">
    <property type="taxonomic scope" value="Bacteria"/>
</dbReference>
<dbReference type="EMBL" id="CP001814">
    <property type="protein sequence ID" value="ACZ87496.1"/>
    <property type="molecule type" value="Genomic_DNA"/>
</dbReference>
<dbReference type="OrthoDB" id="1495671at2"/>
<proteinExistence type="predicted"/>
<dbReference type="Pfam" id="PF23621">
    <property type="entry name" value="BP74_N"/>
    <property type="match status" value="1"/>
</dbReference>
<feature type="chain" id="PRO_5003029398" description="BP74 N-terminal domain-containing protein" evidence="1">
    <location>
        <begin position="29"/>
        <end position="144"/>
    </location>
</feature>
<keyword evidence="4" id="KW-1185">Reference proteome</keyword>
<dbReference type="HOGENOM" id="CLU_142708_0_0_11"/>
<evidence type="ECO:0000259" key="2">
    <source>
        <dbReference type="Pfam" id="PF23621"/>
    </source>
</evidence>
<dbReference type="PANTHER" id="PTHR35883:SF1">
    <property type="entry name" value="CALMODULIN-BINDING PROTEIN CAM-BP15-RELATED"/>
    <property type="match status" value="1"/>
</dbReference>
<name>D2B3I0_STRRD</name>
<reference evidence="3 4" key="1">
    <citation type="journal article" date="2010" name="Stand. Genomic Sci.">
        <title>Complete genome sequence of Streptosporangium roseum type strain (NI 9100).</title>
        <authorList>
            <person name="Nolan M."/>
            <person name="Sikorski J."/>
            <person name="Jando M."/>
            <person name="Lucas S."/>
            <person name="Lapidus A."/>
            <person name="Glavina Del Rio T."/>
            <person name="Chen F."/>
            <person name="Tice H."/>
            <person name="Pitluck S."/>
            <person name="Cheng J.F."/>
            <person name="Chertkov O."/>
            <person name="Sims D."/>
            <person name="Meincke L."/>
            <person name="Brettin T."/>
            <person name="Han C."/>
            <person name="Detter J.C."/>
            <person name="Bruce D."/>
            <person name="Goodwin L."/>
            <person name="Land M."/>
            <person name="Hauser L."/>
            <person name="Chang Y.J."/>
            <person name="Jeffries C.D."/>
            <person name="Ivanova N."/>
            <person name="Mavromatis K."/>
            <person name="Mikhailova N."/>
            <person name="Chen A."/>
            <person name="Palaniappan K."/>
            <person name="Chain P."/>
            <person name="Rohde M."/>
            <person name="Goker M."/>
            <person name="Bristow J."/>
            <person name="Eisen J.A."/>
            <person name="Markowitz V."/>
            <person name="Hugenholtz P."/>
            <person name="Kyrpides N.C."/>
            <person name="Klenk H.P."/>
        </authorList>
    </citation>
    <scope>NUCLEOTIDE SEQUENCE [LARGE SCALE GENOMIC DNA]</scope>
    <source>
        <strain evidence="4">ATCC 12428 / DSM 43021 / JCM 3005 / NI 9100</strain>
    </source>
</reference>
<keyword evidence="1" id="KW-0732">Signal</keyword>
<dbReference type="InterPro" id="IPR056422">
    <property type="entry name" value="BP74_N"/>
</dbReference>
<dbReference type="InterPro" id="IPR053344">
    <property type="entry name" value="cAMP-inducible_BP74-like"/>
</dbReference>
<sequence length="144" mass="15955">MSRIPTKIATVLASLAMLTSTAATPAQAAEQAYFRFTDTNGFPRFVVELRDPGMVAHARKILSGEETQRIHLHGRIVKRAVPYNPGWSYHLDPGTINFFDVAIEVCDSSIQYLEEHLDEAGGAFLPGGHWCPWSSRLVDEVRAS</sequence>
<organism evidence="3 4">
    <name type="scientific">Streptosporangium roseum (strain ATCC 12428 / DSM 43021 / JCM 3005 / KCTC 9067 / NCIMB 10171 / NRRL 2505 / NI 9100)</name>
    <dbReference type="NCBI Taxonomy" id="479432"/>
    <lineage>
        <taxon>Bacteria</taxon>
        <taxon>Bacillati</taxon>
        <taxon>Actinomycetota</taxon>
        <taxon>Actinomycetes</taxon>
        <taxon>Streptosporangiales</taxon>
        <taxon>Streptosporangiaceae</taxon>
        <taxon>Streptosporangium</taxon>
    </lineage>
</organism>
<feature type="signal peptide" evidence="1">
    <location>
        <begin position="1"/>
        <end position="28"/>
    </location>
</feature>
<protein>
    <recommendedName>
        <fullName evidence="2">BP74 N-terminal domain-containing protein</fullName>
    </recommendedName>
</protein>
<feature type="domain" description="BP74 N-terminal" evidence="2">
    <location>
        <begin position="30"/>
        <end position="143"/>
    </location>
</feature>
<dbReference type="KEGG" id="sro:Sros_4639"/>
<evidence type="ECO:0000313" key="4">
    <source>
        <dbReference type="Proteomes" id="UP000002029"/>
    </source>
</evidence>
<dbReference type="PANTHER" id="PTHR35883">
    <property type="entry name" value="CYCLIC AMP-INDUCIBLE PROTEIN BP74-RELATED"/>
    <property type="match status" value="1"/>
</dbReference>